<dbReference type="AlphaFoldDB" id="A0A286XSW7"/>
<dbReference type="PANTHER" id="PTHR24253:SF144">
    <property type="entry name" value="CHYMOTRYPSIN-LIKE PROTEASE CTRL-1-RELATED"/>
    <property type="match status" value="1"/>
</dbReference>
<comment type="similarity">
    <text evidence="7">Belongs to the peptidase S1 family. CLIP subfamily.</text>
</comment>
<dbReference type="Gene3D" id="2.40.10.10">
    <property type="entry name" value="Trypsin-like serine proteases"/>
    <property type="match status" value="2"/>
</dbReference>
<keyword evidence="3" id="KW-0378">Hydrolase</keyword>
<keyword evidence="1" id="KW-0645">Protease</keyword>
<dbReference type="SUPFAM" id="SSF50494">
    <property type="entry name" value="Trypsin-like serine proteases"/>
    <property type="match status" value="1"/>
</dbReference>
<sequence>VLNSLLSLLVLALPLLSVLLCKQASWGPGGSRNKWPWQVSLRFSNNFWEHGCGRSLIHPQWGLQLTVHIVEPELLRQHLYYQDHLLLISQIITHLDFSEAQDGVDIALLDISLLPASETFPSEMPCWVTGWVMPWPQLEGPHVENHLCDAKAVHKAGTGSHRSPQLTMLCAGNSQRDFCRGDSGGPLVCKVRGTWMQAGVVSWGDDCAQPNQPGIYTRVTRYLDWLYYYVPEY</sequence>
<evidence type="ECO:0000313" key="10">
    <source>
        <dbReference type="Ensembl" id="ENSCPOP00000028372.1"/>
    </source>
</evidence>
<dbReference type="CDD" id="cd00190">
    <property type="entry name" value="Tryp_SPc"/>
    <property type="match status" value="1"/>
</dbReference>
<name>A0A286XSW7_CAVPO</name>
<keyword evidence="2 8" id="KW-0732">Signal</keyword>
<feature type="domain" description="Peptidase S1" evidence="9">
    <location>
        <begin position="29"/>
        <end position="231"/>
    </location>
</feature>
<keyword evidence="6" id="KW-0325">Glycoprotein</keyword>
<reference evidence="10" key="2">
    <citation type="submission" date="2025-08" db="UniProtKB">
        <authorList>
            <consortium name="Ensembl"/>
        </authorList>
    </citation>
    <scope>IDENTIFICATION</scope>
    <source>
        <strain evidence="10">2N</strain>
    </source>
</reference>
<evidence type="ECO:0000256" key="1">
    <source>
        <dbReference type="ARBA" id="ARBA00022670"/>
    </source>
</evidence>
<evidence type="ECO:0000256" key="8">
    <source>
        <dbReference type="SAM" id="SignalP"/>
    </source>
</evidence>
<evidence type="ECO:0000256" key="4">
    <source>
        <dbReference type="ARBA" id="ARBA00022825"/>
    </source>
</evidence>
<dbReference type="InterPro" id="IPR001254">
    <property type="entry name" value="Trypsin_dom"/>
</dbReference>
<reference evidence="10" key="3">
    <citation type="submission" date="2025-09" db="UniProtKB">
        <authorList>
            <consortium name="Ensembl"/>
        </authorList>
    </citation>
    <scope>IDENTIFICATION</scope>
    <source>
        <strain evidence="10">2N</strain>
    </source>
</reference>
<feature type="signal peptide" evidence="8">
    <location>
        <begin position="1"/>
        <end position="21"/>
    </location>
</feature>
<dbReference type="InterPro" id="IPR043504">
    <property type="entry name" value="Peptidase_S1_PA_chymotrypsin"/>
</dbReference>
<feature type="chain" id="PRO_5012086624" description="Peptidase S1 domain-containing protein" evidence="8">
    <location>
        <begin position="22"/>
        <end position="233"/>
    </location>
</feature>
<reference evidence="11" key="1">
    <citation type="journal article" date="2011" name="Nature">
        <title>A high-resolution map of human evolutionary constraint using 29 mammals.</title>
        <authorList>
            <person name="Lindblad-Toh K."/>
            <person name="Garber M."/>
            <person name="Zuk O."/>
            <person name="Lin M.F."/>
            <person name="Parker B.J."/>
            <person name="Washietl S."/>
            <person name="Kheradpour P."/>
            <person name="Ernst J."/>
            <person name="Jordan G."/>
            <person name="Mauceli E."/>
            <person name="Ward L.D."/>
            <person name="Lowe C.B."/>
            <person name="Holloway A.K."/>
            <person name="Clamp M."/>
            <person name="Gnerre S."/>
            <person name="Alfoldi J."/>
            <person name="Beal K."/>
            <person name="Chang J."/>
            <person name="Clawson H."/>
            <person name="Cuff J."/>
            <person name="Di Palma F."/>
            <person name="Fitzgerald S."/>
            <person name="Flicek P."/>
            <person name="Guttman M."/>
            <person name="Hubisz M.J."/>
            <person name="Jaffe D.B."/>
            <person name="Jungreis I."/>
            <person name="Kent W.J."/>
            <person name="Kostka D."/>
            <person name="Lara M."/>
            <person name="Martins A.L."/>
            <person name="Massingham T."/>
            <person name="Moltke I."/>
            <person name="Raney B.J."/>
            <person name="Rasmussen M.D."/>
            <person name="Robinson J."/>
            <person name="Stark A."/>
            <person name="Vilella A.J."/>
            <person name="Wen J."/>
            <person name="Xie X."/>
            <person name="Zody M.C."/>
            <person name="Baldwin J."/>
            <person name="Bloom T."/>
            <person name="Chin C.W."/>
            <person name="Heiman D."/>
            <person name="Nicol R."/>
            <person name="Nusbaum C."/>
            <person name="Young S."/>
            <person name="Wilkinson J."/>
            <person name="Worley K.C."/>
            <person name="Kovar C.L."/>
            <person name="Muzny D.M."/>
            <person name="Gibbs R.A."/>
            <person name="Cree A."/>
            <person name="Dihn H.H."/>
            <person name="Fowler G."/>
            <person name="Jhangiani S."/>
            <person name="Joshi V."/>
            <person name="Lee S."/>
            <person name="Lewis L.R."/>
            <person name="Nazareth L.V."/>
            <person name="Okwuonu G."/>
            <person name="Santibanez J."/>
            <person name="Warren W.C."/>
            <person name="Mardis E.R."/>
            <person name="Weinstock G.M."/>
            <person name="Wilson R.K."/>
            <person name="Delehaunty K."/>
            <person name="Dooling D."/>
            <person name="Fronik C."/>
            <person name="Fulton L."/>
            <person name="Fulton B."/>
            <person name="Graves T."/>
            <person name="Minx P."/>
            <person name="Sodergren E."/>
            <person name="Birney E."/>
            <person name="Margulies E.H."/>
            <person name="Herrero J."/>
            <person name="Green E.D."/>
            <person name="Haussler D."/>
            <person name="Siepel A."/>
            <person name="Goldman N."/>
            <person name="Pollard K.S."/>
            <person name="Pedersen J.S."/>
            <person name="Lander E.S."/>
            <person name="Kellis M."/>
        </authorList>
    </citation>
    <scope>NUCLEOTIDE SEQUENCE [LARGE SCALE GENOMIC DNA]</scope>
    <source>
        <strain evidence="11">2N</strain>
    </source>
</reference>
<dbReference type="OMA" id="NQLCDAE"/>
<dbReference type="SMART" id="SM00020">
    <property type="entry name" value="Tryp_SPc"/>
    <property type="match status" value="1"/>
</dbReference>
<keyword evidence="11" id="KW-1185">Reference proteome</keyword>
<keyword evidence="4" id="KW-0720">Serine protease</keyword>
<evidence type="ECO:0000259" key="9">
    <source>
        <dbReference type="PROSITE" id="PS50240"/>
    </source>
</evidence>
<dbReference type="PANTHER" id="PTHR24253">
    <property type="entry name" value="TRANSMEMBRANE PROTEASE SERINE"/>
    <property type="match status" value="1"/>
</dbReference>
<accession>A0A286XSW7</accession>
<dbReference type="VEuPathDB" id="HostDB:ENSCPOG00000033452"/>
<proteinExistence type="inferred from homology"/>
<dbReference type="GO" id="GO:0006508">
    <property type="term" value="P:proteolysis"/>
    <property type="evidence" value="ECO:0007669"/>
    <property type="project" value="UniProtKB-KW"/>
</dbReference>
<evidence type="ECO:0000256" key="6">
    <source>
        <dbReference type="ARBA" id="ARBA00023180"/>
    </source>
</evidence>
<dbReference type="GO" id="GO:0004252">
    <property type="term" value="F:serine-type endopeptidase activity"/>
    <property type="evidence" value="ECO:0007669"/>
    <property type="project" value="InterPro"/>
</dbReference>
<dbReference type="FunFam" id="2.40.10.10:FF:000002">
    <property type="entry name" value="Transmembrane protease serine"/>
    <property type="match status" value="1"/>
</dbReference>
<dbReference type="InParanoid" id="A0A286XSW7"/>
<dbReference type="STRING" id="10141.ENSCPOP00000028372"/>
<evidence type="ECO:0000256" key="3">
    <source>
        <dbReference type="ARBA" id="ARBA00022801"/>
    </source>
</evidence>
<dbReference type="Ensembl" id="ENSCPOT00000044203.1">
    <property type="protein sequence ID" value="ENSCPOP00000028372.1"/>
    <property type="gene ID" value="ENSCPOG00000033452.1"/>
</dbReference>
<keyword evidence="5" id="KW-1015">Disulfide bond</keyword>
<dbReference type="GeneTree" id="ENSGT00940000162207"/>
<evidence type="ECO:0000256" key="5">
    <source>
        <dbReference type="ARBA" id="ARBA00023157"/>
    </source>
</evidence>
<evidence type="ECO:0000256" key="7">
    <source>
        <dbReference type="ARBA" id="ARBA00024195"/>
    </source>
</evidence>
<dbReference type="Proteomes" id="UP000005447">
    <property type="component" value="Unassembled WGS sequence"/>
</dbReference>
<evidence type="ECO:0000256" key="2">
    <source>
        <dbReference type="ARBA" id="ARBA00022729"/>
    </source>
</evidence>
<dbReference type="PROSITE" id="PS50240">
    <property type="entry name" value="TRYPSIN_DOM"/>
    <property type="match status" value="1"/>
</dbReference>
<evidence type="ECO:0000313" key="11">
    <source>
        <dbReference type="Proteomes" id="UP000005447"/>
    </source>
</evidence>
<dbReference type="Pfam" id="PF00089">
    <property type="entry name" value="Trypsin"/>
    <property type="match status" value="1"/>
</dbReference>
<organism evidence="10 11">
    <name type="scientific">Cavia porcellus</name>
    <name type="common">Guinea pig</name>
    <dbReference type="NCBI Taxonomy" id="10141"/>
    <lineage>
        <taxon>Eukaryota</taxon>
        <taxon>Metazoa</taxon>
        <taxon>Chordata</taxon>
        <taxon>Craniata</taxon>
        <taxon>Vertebrata</taxon>
        <taxon>Euteleostomi</taxon>
        <taxon>Mammalia</taxon>
        <taxon>Eutheria</taxon>
        <taxon>Euarchontoglires</taxon>
        <taxon>Glires</taxon>
        <taxon>Rodentia</taxon>
        <taxon>Hystricomorpha</taxon>
        <taxon>Caviidae</taxon>
        <taxon>Cavia</taxon>
    </lineage>
</organism>
<dbReference type="InterPro" id="IPR009003">
    <property type="entry name" value="Peptidase_S1_PA"/>
</dbReference>
<dbReference type="EMBL" id="AAKN02007388">
    <property type="status" value="NOT_ANNOTATED_CDS"/>
    <property type="molecule type" value="Genomic_DNA"/>
</dbReference>
<protein>
    <recommendedName>
        <fullName evidence="9">Peptidase S1 domain-containing protein</fullName>
    </recommendedName>
</protein>